<evidence type="ECO:0000259" key="4">
    <source>
        <dbReference type="PROSITE" id="PS51194"/>
    </source>
</evidence>
<feature type="domain" description="Helicase C-terminal" evidence="4">
    <location>
        <begin position="775"/>
        <end position="970"/>
    </location>
</feature>
<keyword evidence="1" id="KW-0547">Nucleotide-binding</keyword>
<dbReference type="InterPro" id="IPR001650">
    <property type="entry name" value="Helicase_C-like"/>
</dbReference>
<dbReference type="InterPro" id="IPR046931">
    <property type="entry name" value="HTH_61"/>
</dbReference>
<dbReference type="Pfam" id="PF21099">
    <property type="entry name" value="POLQ_helical"/>
    <property type="match status" value="1"/>
</dbReference>
<dbReference type="InterPro" id="IPR048960">
    <property type="entry name" value="POLQ-like_helical"/>
</dbReference>
<sequence>MFGFHKALLGSISSLKSFQSAPLQRAPTNRFAAPVDEEPTLLVPRATPFSSMASPSDRMRIDQFYVSKKRKAASPVCKAGRSEKGARLGAEASSSFRGTLDGFLIASQDGVGDSATAPNTVKRNLASEIGSSLDNGLNKHTVLSAQGFGDSETSGPNEFGEGGVKLELKQFAAGFLSLYCSELHPSVDFPSEMKVDDHKSDGSLAEGNSCLPEKSKCTASEPGFGVENVSLNVKIDEDVKSGVVGNNTMGSVPSSCTKVSGGGDTAAFESGFRKCSNTPKLSRNMAECYTPGSLIIKPKVKETPKSVRGSSSFSPGEAFWNEAILLADSLCVPMGNDPSKAMGESNVVEDGPEMKNSCNLQNYDGKSRKMLDQSKNRIWNTETGTPFGSVGMHTKDSVKEASSLPVKHFDFSFEGNNLEENTMQNCHVGDKTNVTCMGGKQYESGPTTGHTYEKKNEVQEKTLVNQLGKRICHGNVSISNSPHSEAGTPISAHETDEANTRSTSISFNDHFDLNSWLPPEICNIYRRKGISNLYNWQADCLRVDGVLQRRNLVYCASTSAGKSFVAEILMLRRVIITGKMALLVLPYVSICAEKAEHLERLLEPLGKHVRSYYGNQGGGTVPKDTSVAVCTIEKANSLINRLLEEGRLSEVGIIVIDELHMVGDPRRGYLLELMLTKLRYAAGEGIPKSSDRESSGGSSEKADTAQGLQIVGMSATMPNVAEVADWLQAALYQTEFRPVPLEEYVKVGNSIYNKNMELFRTISKVADLGGKDPDHVVELCNEVVQEGQSVLIFCSSRKGCESTARHIAKFLKRFTVDVNDCEFADITSAINSLRKCPAGLDPILEETLPSGVAFHHAGLTVEEREIVETCYRKGLLHVLTATSTLAAGVNLPARRVIFRQPRIGCDFLDGTRYKQMAGRAGRTGIDTKGESILICKPAEVKKVTGLLNESCPPLRSCLSEDMNGMTHAILEVVAGGIVQTASDINRYVRCTLLNSTKSFQDVVKSAQESLRWLCQRKFLEWNEDTKLYNTTPLGRASFGSSLCPEESLIVLADLSRAREGFVLASDLHLVYLVTPINVDVEPNWELFYEHFVRLSPLDQSVGNRVGVTEPFLMHKAHGAPLRASSKSRHNARSWHNQQRSQLGISNATTNYDDQTLRVCRRFYVALILSLLVQETPVGEVCEAFKVARGMVQSLQENAGRFASMVAVFCERLGWQDLEGLVAKFQNRVSFGVRAEIVELTTIPYVKGSRARSLYKAGLRTPLAIAEASIPEIVKALFESSSWATEGSAQRSLQFGLAKKIKNGARKIVLDKAEEASNAAFSAFKSLGFSVPQFAPRLLSTATHDSIQQEAGSTFGSDTTDTSRNFVDANHIDNSNKFTSDKEKEDVTKLSVNGALASVDGKLSSSMLYSLSTFPVAGSLMDEQNGTSDLAKNSDMFNFSATFQKPKGKSHVHDGCHAHCTEEQHKNGNLTSGNCGCSTKKGPINAVTVPGGLDSFLERWDTVPEFYFDIHYIKRLELHSAAPFEIHGIAVCWENSPVYYINLPRDILFSDKGKDDCLSVSTCSHKQKVSSFNSNQDLEIARIRWGRISKIIGKRNVRKFTWNLKIQIQVLKRPAFLVQKFRCLDTPGKIVDLEVIENSYVLFPPIHVQDAIDLCIVAWILWPDEESSSTPDLDKELKKRLSSDEAAVANQSGRWRNQMQRAAHNGCCRRVAQTRALCSALWKLLVSEDLAEVLMGIEIPLVNVLADMELWGIGVDLERCIQARKLLFNRLKHLEKEAYKLAGITFSLNMPADIAKVLFEHLKLPIPNVQNKGKQHPSTGKHCLDALRHEHPIVPVIKEHRTMAKLLNSTLGSICSLARLSVSTQKYTLHGHWRQTSTATGRLSMEEPNLQCVEHMVHFKMKEEENEGDAAENHCRINVRDFFVPTQENWLLLTADYSQIELRLMAHFSEDPSLVELLSKPDGDVFKMMAARWTGCSEVSVDSQEREQTKRMVYGILYGMGVNSLAEQLDCSSDEAAEKIANFKSSFPGVASWLREAVASCRSKGYVETLKGRKRFLSKIKFGSSAEKSKAQRQAVNSICQGSAADIIKIAMIRIYSEIVIGFDSLDSTSSVATEFQMLKERCRILLQVHDELVLEVDPSVIKEAALLLQTSMENAVSLLVPLRVKLKVGRTWGSLEPFTPDKIQE</sequence>
<dbReference type="PANTHER" id="PTHR10133:SF62">
    <property type="entry name" value="DNA POLYMERASE THETA"/>
    <property type="match status" value="1"/>
</dbReference>
<dbReference type="SMART" id="SM00482">
    <property type="entry name" value="POLAc"/>
    <property type="match status" value="1"/>
</dbReference>
<dbReference type="GO" id="GO:0003677">
    <property type="term" value="F:DNA binding"/>
    <property type="evidence" value="ECO:0007669"/>
    <property type="project" value="InterPro"/>
</dbReference>
<dbReference type="PROSITE" id="PS51194">
    <property type="entry name" value="HELICASE_CTER"/>
    <property type="match status" value="1"/>
</dbReference>
<dbReference type="PRINTS" id="PR00868">
    <property type="entry name" value="DNAPOLI"/>
</dbReference>
<dbReference type="FunFam" id="1.10.150.20:FF:000002">
    <property type="entry name" value="DNA polymerase I"/>
    <property type="match status" value="1"/>
</dbReference>
<dbReference type="FunFam" id="3.30.420.10:FF:000069">
    <property type="entry name" value="Helicase and polymerase-containing protein TEBICHI"/>
    <property type="match status" value="1"/>
</dbReference>
<dbReference type="Pfam" id="PF00270">
    <property type="entry name" value="DEAD"/>
    <property type="match status" value="1"/>
</dbReference>
<comment type="caution">
    <text evidence="5">The sequence shown here is derived from an EMBL/GenBank/DDBJ whole genome shotgun (WGS) entry which is preliminary data.</text>
</comment>
<evidence type="ECO:0000256" key="2">
    <source>
        <dbReference type="ARBA" id="ARBA00022840"/>
    </source>
</evidence>
<evidence type="ECO:0000259" key="3">
    <source>
        <dbReference type="PROSITE" id="PS51192"/>
    </source>
</evidence>
<dbReference type="FunFam" id="1.10.3380.20:FF:000003">
    <property type="entry name" value="Helicase and polymerase-containing protein TEBICHI"/>
    <property type="match status" value="1"/>
</dbReference>
<organism evidence="5 6">
    <name type="scientific">Phaseolus coccineus</name>
    <name type="common">Scarlet runner bean</name>
    <name type="synonym">Phaseolus multiflorus</name>
    <dbReference type="NCBI Taxonomy" id="3886"/>
    <lineage>
        <taxon>Eukaryota</taxon>
        <taxon>Viridiplantae</taxon>
        <taxon>Streptophyta</taxon>
        <taxon>Embryophyta</taxon>
        <taxon>Tracheophyta</taxon>
        <taxon>Spermatophyta</taxon>
        <taxon>Magnoliopsida</taxon>
        <taxon>eudicotyledons</taxon>
        <taxon>Gunneridae</taxon>
        <taxon>Pentapetalae</taxon>
        <taxon>rosids</taxon>
        <taxon>fabids</taxon>
        <taxon>Fabales</taxon>
        <taxon>Fabaceae</taxon>
        <taxon>Papilionoideae</taxon>
        <taxon>50 kb inversion clade</taxon>
        <taxon>NPAAA clade</taxon>
        <taxon>indigoferoid/millettioid clade</taxon>
        <taxon>Phaseoleae</taxon>
        <taxon>Phaseolus</taxon>
    </lineage>
</organism>
<dbReference type="FunFam" id="3.40.50.300:FF:000968">
    <property type="entry name" value="Helicase and polymerase-containing protein TEBICHI"/>
    <property type="match status" value="1"/>
</dbReference>
<evidence type="ECO:0000313" key="6">
    <source>
        <dbReference type="Proteomes" id="UP001374584"/>
    </source>
</evidence>
<dbReference type="Pfam" id="PF20470">
    <property type="entry name" value="HTH_61"/>
    <property type="match status" value="1"/>
</dbReference>
<evidence type="ECO:0000313" key="5">
    <source>
        <dbReference type="EMBL" id="KAK7373202.1"/>
    </source>
</evidence>
<dbReference type="InterPro" id="IPR043502">
    <property type="entry name" value="DNA/RNA_pol_sf"/>
</dbReference>
<dbReference type="InterPro" id="IPR057220">
    <property type="entry name" value="DUF7898"/>
</dbReference>
<accession>A0AAN9RJ37</accession>
<dbReference type="Gene3D" id="3.30.70.370">
    <property type="match status" value="1"/>
</dbReference>
<protein>
    <recommendedName>
        <fullName evidence="7">Helicase and polymerase-containing protein TEBICHI</fullName>
    </recommendedName>
</protein>
<proteinExistence type="predicted"/>
<keyword evidence="6" id="KW-1185">Reference proteome</keyword>
<dbReference type="SMART" id="SM00487">
    <property type="entry name" value="DEXDc"/>
    <property type="match status" value="1"/>
</dbReference>
<dbReference type="Gene3D" id="1.10.150.20">
    <property type="entry name" value="5' to 3' exonuclease, C-terminal subdomain"/>
    <property type="match status" value="1"/>
</dbReference>
<reference evidence="5 6" key="1">
    <citation type="submission" date="2024-01" db="EMBL/GenBank/DDBJ databases">
        <title>The genomes of 5 underutilized Papilionoideae crops provide insights into root nodulation and disease resistanc.</title>
        <authorList>
            <person name="Jiang F."/>
        </authorList>
    </citation>
    <scope>NUCLEOTIDE SEQUENCE [LARGE SCALE GENOMIC DNA]</scope>
    <source>
        <strain evidence="5">JINMINGXINNONG_FW02</strain>
        <tissue evidence="5">Leaves</tissue>
    </source>
</reference>
<keyword evidence="2" id="KW-0067">ATP-binding</keyword>
<dbReference type="CDD" id="cd18026">
    <property type="entry name" value="DEXHc_POLQ-like"/>
    <property type="match status" value="1"/>
</dbReference>
<dbReference type="EMBL" id="JAYMYR010000003">
    <property type="protein sequence ID" value="KAK7373202.1"/>
    <property type="molecule type" value="Genomic_DNA"/>
</dbReference>
<dbReference type="InterPro" id="IPR001098">
    <property type="entry name" value="DNA-dir_DNA_pol_A_palm_dom"/>
</dbReference>
<dbReference type="SUPFAM" id="SSF56672">
    <property type="entry name" value="DNA/RNA polymerases"/>
    <property type="match status" value="1"/>
</dbReference>
<dbReference type="InterPro" id="IPR027417">
    <property type="entry name" value="P-loop_NTPase"/>
</dbReference>
<dbReference type="GO" id="GO:0006261">
    <property type="term" value="P:DNA-templated DNA replication"/>
    <property type="evidence" value="ECO:0007669"/>
    <property type="project" value="InterPro"/>
</dbReference>
<dbReference type="InterPro" id="IPR002298">
    <property type="entry name" value="DNA_polymerase_A"/>
</dbReference>
<dbReference type="Pfam" id="PF00271">
    <property type="entry name" value="Helicase_C"/>
    <property type="match status" value="1"/>
</dbReference>
<dbReference type="PROSITE" id="PS51192">
    <property type="entry name" value="HELICASE_ATP_BIND_1"/>
    <property type="match status" value="1"/>
</dbReference>
<dbReference type="CDD" id="cd08638">
    <property type="entry name" value="DNA_pol_A_theta"/>
    <property type="match status" value="1"/>
</dbReference>
<dbReference type="Gene3D" id="1.20.1060.10">
    <property type="entry name" value="Taq DNA Polymerase, Chain T, domain 4"/>
    <property type="match status" value="1"/>
</dbReference>
<dbReference type="InterPro" id="IPR036397">
    <property type="entry name" value="RNaseH_sf"/>
</dbReference>
<dbReference type="SUPFAM" id="SSF52540">
    <property type="entry name" value="P-loop containing nucleoside triphosphate hydrolases"/>
    <property type="match status" value="1"/>
</dbReference>
<dbReference type="GO" id="GO:0005524">
    <property type="term" value="F:ATP binding"/>
    <property type="evidence" value="ECO:0007669"/>
    <property type="project" value="UniProtKB-KW"/>
</dbReference>
<dbReference type="InterPro" id="IPR011545">
    <property type="entry name" value="DEAD/DEAH_box_helicase_dom"/>
</dbReference>
<dbReference type="SMART" id="SM00490">
    <property type="entry name" value="HELICc"/>
    <property type="match status" value="1"/>
</dbReference>
<dbReference type="FunFam" id="3.40.50.300:FF:001000">
    <property type="entry name" value="Helicase and polymerase-containing protein TEBICHI"/>
    <property type="match status" value="1"/>
</dbReference>
<feature type="domain" description="Helicase ATP-binding" evidence="3">
    <location>
        <begin position="543"/>
        <end position="735"/>
    </location>
</feature>
<dbReference type="Gene3D" id="3.40.50.300">
    <property type="entry name" value="P-loop containing nucleotide triphosphate hydrolases"/>
    <property type="match status" value="2"/>
</dbReference>
<evidence type="ECO:0000256" key="1">
    <source>
        <dbReference type="ARBA" id="ARBA00022741"/>
    </source>
</evidence>
<dbReference type="Gene3D" id="3.30.420.10">
    <property type="entry name" value="Ribonuclease H-like superfamily/Ribonuclease H"/>
    <property type="match status" value="1"/>
</dbReference>
<dbReference type="GO" id="GO:0006302">
    <property type="term" value="P:double-strand break repair"/>
    <property type="evidence" value="ECO:0007669"/>
    <property type="project" value="TreeGrafter"/>
</dbReference>
<dbReference type="Proteomes" id="UP001374584">
    <property type="component" value="Unassembled WGS sequence"/>
</dbReference>
<dbReference type="Gene3D" id="1.10.3380.20">
    <property type="match status" value="1"/>
</dbReference>
<dbReference type="Pfam" id="PF25453">
    <property type="entry name" value="DUF7898"/>
    <property type="match status" value="1"/>
</dbReference>
<dbReference type="InterPro" id="IPR014001">
    <property type="entry name" value="Helicase_ATP-bd"/>
</dbReference>
<name>A0AAN9RJ37_PHACN</name>
<dbReference type="Pfam" id="PF00476">
    <property type="entry name" value="DNA_pol_A"/>
    <property type="match status" value="1"/>
</dbReference>
<gene>
    <name evidence="5" type="ORF">VNO80_06600</name>
</gene>
<evidence type="ECO:0008006" key="7">
    <source>
        <dbReference type="Google" id="ProtNLM"/>
    </source>
</evidence>
<dbReference type="SUPFAM" id="SSF158702">
    <property type="entry name" value="Sec63 N-terminal domain-like"/>
    <property type="match status" value="1"/>
</dbReference>
<dbReference type="PANTHER" id="PTHR10133">
    <property type="entry name" value="DNA POLYMERASE I"/>
    <property type="match status" value="1"/>
</dbReference>
<dbReference type="FunFam" id="1.20.1060.10:FF:000003">
    <property type="entry name" value="Helicase and polymerase-containing protein TEBICHI"/>
    <property type="match status" value="1"/>
</dbReference>
<dbReference type="GO" id="GO:0003887">
    <property type="term" value="F:DNA-directed DNA polymerase activity"/>
    <property type="evidence" value="ECO:0007669"/>
    <property type="project" value="InterPro"/>
</dbReference>
<dbReference type="CDD" id="cd18795">
    <property type="entry name" value="SF2_C_Ski2"/>
    <property type="match status" value="1"/>
</dbReference>